<dbReference type="Gene3D" id="3.40.980.10">
    <property type="entry name" value="MoaB/Mog-like domain"/>
    <property type="match status" value="1"/>
</dbReference>
<evidence type="ECO:0000259" key="7">
    <source>
        <dbReference type="SMART" id="SM00852"/>
    </source>
</evidence>
<dbReference type="InterPro" id="IPR001453">
    <property type="entry name" value="MoaB/Mog_dom"/>
</dbReference>
<feature type="domain" description="MoaB/Mog" evidence="7">
    <location>
        <begin position="190"/>
        <end position="327"/>
    </location>
</feature>
<evidence type="ECO:0000256" key="2">
    <source>
        <dbReference type="ARBA" id="ARBA00005046"/>
    </source>
</evidence>
<dbReference type="EC" id="2.10.1.1" evidence="6"/>
<gene>
    <name evidence="8" type="ORF">PUR21_17690</name>
</gene>
<dbReference type="NCBIfam" id="NF045515">
    <property type="entry name" value="Glp_gephyrin"/>
    <property type="match status" value="1"/>
</dbReference>
<protein>
    <recommendedName>
        <fullName evidence="6">Molybdopterin molybdenumtransferase</fullName>
        <ecNumber evidence="6">2.10.1.1</ecNumber>
    </recommendedName>
</protein>
<dbReference type="NCBIfam" id="TIGR00177">
    <property type="entry name" value="molyb_syn"/>
    <property type="match status" value="1"/>
</dbReference>
<dbReference type="InterPro" id="IPR036688">
    <property type="entry name" value="MoeA_C_domain_IV_sf"/>
</dbReference>
<dbReference type="SUPFAM" id="SSF63867">
    <property type="entry name" value="MoeA C-terminal domain-like"/>
    <property type="match status" value="1"/>
</dbReference>
<comment type="pathway">
    <text evidence="2 6">Cofactor biosynthesis; molybdopterin biosynthesis.</text>
</comment>
<dbReference type="Gene3D" id="2.40.340.10">
    <property type="entry name" value="MoeA, C-terminal, domain IV"/>
    <property type="match status" value="1"/>
</dbReference>
<evidence type="ECO:0000256" key="5">
    <source>
        <dbReference type="ARBA" id="ARBA00047317"/>
    </source>
</evidence>
<evidence type="ECO:0000256" key="6">
    <source>
        <dbReference type="RuleBase" id="RU365090"/>
    </source>
</evidence>
<dbReference type="Pfam" id="PF00994">
    <property type="entry name" value="MoCF_biosynth"/>
    <property type="match status" value="1"/>
</dbReference>
<evidence type="ECO:0000256" key="3">
    <source>
        <dbReference type="ARBA" id="ARBA00010763"/>
    </source>
</evidence>
<keyword evidence="6" id="KW-0500">Molybdenum</keyword>
<accession>A0ABU9ZDP8</accession>
<sequence length="416" mass="43426">MAQLTDDCFAFGGKLMRIEEAVASIAERFPVIAGTETVPLGLADGRIAAEDVFAAHDLPPFANAAVDGYAVRYADLAPEGETVLPVSGRLAAGAAAGTLAEGTAIRIFTGAPMPPGGDTVFMQEDVRREGDRVTLPAGLKHGANARPAGEDLGRGALAIPAGRRLRPQDLALAAATGHARIAVRRRLRVALFSTGNELTEPGAPLRPGAIHDSNRVLLATLLTRLGVAVDDLGILADDPATLPSHLAEAARDHDLILTSGGVSTGEEDHVKAAVEAQGRLMLWRLAIKPGRPVAAGLVAGTPFVGLPGNPVAVYITLLFVVRPLLARLGGALYEPPLPWPVRAGFPYRKKAGRREFVRVSLARTADGGLEARKFPRDGAGVLTSLTESDGLVELPDDATGIAPGDMLAYYPHALLV</sequence>
<dbReference type="InterPro" id="IPR005110">
    <property type="entry name" value="MoeA_linker/N"/>
</dbReference>
<dbReference type="SUPFAM" id="SSF63882">
    <property type="entry name" value="MoeA N-terminal region -like"/>
    <property type="match status" value="1"/>
</dbReference>
<comment type="catalytic activity">
    <reaction evidence="5">
        <text>adenylyl-molybdopterin + molybdate = Mo-molybdopterin + AMP + H(+)</text>
        <dbReference type="Rhea" id="RHEA:35047"/>
        <dbReference type="ChEBI" id="CHEBI:15378"/>
        <dbReference type="ChEBI" id="CHEBI:36264"/>
        <dbReference type="ChEBI" id="CHEBI:62727"/>
        <dbReference type="ChEBI" id="CHEBI:71302"/>
        <dbReference type="ChEBI" id="CHEBI:456215"/>
        <dbReference type="EC" id="2.10.1.1"/>
    </reaction>
</comment>
<comment type="cofactor">
    <cofactor evidence="6">
        <name>Mg(2+)</name>
        <dbReference type="ChEBI" id="CHEBI:18420"/>
    </cofactor>
</comment>
<dbReference type="Proteomes" id="UP001404845">
    <property type="component" value="Unassembled WGS sequence"/>
</dbReference>
<organism evidence="8 9">
    <name type="scientific">Methylorubrum rhodesianum</name>
    <dbReference type="NCBI Taxonomy" id="29427"/>
    <lineage>
        <taxon>Bacteria</taxon>
        <taxon>Pseudomonadati</taxon>
        <taxon>Pseudomonadota</taxon>
        <taxon>Alphaproteobacteria</taxon>
        <taxon>Hyphomicrobiales</taxon>
        <taxon>Methylobacteriaceae</taxon>
        <taxon>Methylorubrum</taxon>
    </lineage>
</organism>
<keyword evidence="6" id="KW-0460">Magnesium</keyword>
<dbReference type="InterPro" id="IPR038987">
    <property type="entry name" value="MoeA-like"/>
</dbReference>
<dbReference type="PANTHER" id="PTHR10192">
    <property type="entry name" value="MOLYBDOPTERIN BIOSYNTHESIS PROTEIN"/>
    <property type="match status" value="1"/>
</dbReference>
<dbReference type="Pfam" id="PF03454">
    <property type="entry name" value="MoeA_C"/>
    <property type="match status" value="1"/>
</dbReference>
<comment type="function">
    <text evidence="1 6">Catalyzes the insertion of molybdate into adenylated molybdopterin with the concomitant release of AMP.</text>
</comment>
<dbReference type="InterPro" id="IPR005111">
    <property type="entry name" value="MoeA_C_domain_IV"/>
</dbReference>
<comment type="similarity">
    <text evidence="3 6">Belongs to the MoeA family.</text>
</comment>
<evidence type="ECO:0000313" key="9">
    <source>
        <dbReference type="Proteomes" id="UP001404845"/>
    </source>
</evidence>
<keyword evidence="4 6" id="KW-0501">Molybdenum cofactor biosynthesis</keyword>
<dbReference type="RefSeq" id="WP_183666609.1">
    <property type="nucleotide sequence ID" value="NZ_JACHOS010000002.1"/>
</dbReference>
<dbReference type="SMART" id="SM00852">
    <property type="entry name" value="MoCF_biosynth"/>
    <property type="match status" value="1"/>
</dbReference>
<dbReference type="CDD" id="cd00887">
    <property type="entry name" value="MoeA"/>
    <property type="match status" value="1"/>
</dbReference>
<dbReference type="PANTHER" id="PTHR10192:SF5">
    <property type="entry name" value="GEPHYRIN"/>
    <property type="match status" value="1"/>
</dbReference>
<dbReference type="InterPro" id="IPR036135">
    <property type="entry name" value="MoeA_linker/N_sf"/>
</dbReference>
<reference evidence="8 9" key="1">
    <citation type="journal article" date="2023" name="PLoS ONE">
        <title>Complete genome assembly of Hawai'i environmental nontuberculous mycobacteria reveals unexpected co-isolation with methylobacteria.</title>
        <authorList>
            <person name="Hendrix J."/>
            <person name="Epperson L.E."/>
            <person name="Tong E.I."/>
            <person name="Chan Y.L."/>
            <person name="Hasan N.A."/>
            <person name="Dawrs S.N."/>
            <person name="Norton G.J."/>
            <person name="Virdi R."/>
            <person name="Crooks J.L."/>
            <person name="Chan E.D."/>
            <person name="Honda J.R."/>
            <person name="Strong M."/>
        </authorList>
    </citation>
    <scope>NUCLEOTIDE SEQUENCE [LARGE SCALE GENOMIC DNA]</scope>
    <source>
        <strain evidence="8 9">NJH_HI01</strain>
    </source>
</reference>
<comment type="caution">
    <text evidence="8">The sequence shown here is derived from an EMBL/GenBank/DDBJ whole genome shotgun (WGS) entry which is preliminary data.</text>
</comment>
<dbReference type="Gene3D" id="3.90.105.10">
    <property type="entry name" value="Molybdopterin biosynthesis moea protein, domain 2"/>
    <property type="match status" value="1"/>
</dbReference>
<proteinExistence type="inferred from homology"/>
<dbReference type="SUPFAM" id="SSF53218">
    <property type="entry name" value="Molybdenum cofactor biosynthesis proteins"/>
    <property type="match status" value="1"/>
</dbReference>
<evidence type="ECO:0000313" key="8">
    <source>
        <dbReference type="EMBL" id="MEN3229452.1"/>
    </source>
</evidence>
<evidence type="ECO:0000256" key="4">
    <source>
        <dbReference type="ARBA" id="ARBA00023150"/>
    </source>
</evidence>
<dbReference type="EMBL" id="JAQYXL010000001">
    <property type="protein sequence ID" value="MEN3229452.1"/>
    <property type="molecule type" value="Genomic_DNA"/>
</dbReference>
<dbReference type="Gene3D" id="2.170.190.11">
    <property type="entry name" value="Molybdopterin biosynthesis moea protein, domain 3"/>
    <property type="match status" value="1"/>
</dbReference>
<dbReference type="InterPro" id="IPR036425">
    <property type="entry name" value="MoaB/Mog-like_dom_sf"/>
</dbReference>
<keyword evidence="6" id="KW-0479">Metal-binding</keyword>
<keyword evidence="6" id="KW-0808">Transferase</keyword>
<keyword evidence="9" id="KW-1185">Reference proteome</keyword>
<evidence type="ECO:0000256" key="1">
    <source>
        <dbReference type="ARBA" id="ARBA00002901"/>
    </source>
</evidence>
<dbReference type="Pfam" id="PF03453">
    <property type="entry name" value="MoeA_N"/>
    <property type="match status" value="1"/>
</dbReference>
<name>A0ABU9ZDP8_9HYPH</name>